<keyword evidence="2 4" id="KW-0732">Signal</keyword>
<comment type="subcellular location">
    <subcellularLocation>
        <location evidence="1">Cell envelope</location>
    </subcellularLocation>
</comment>
<comment type="caution">
    <text evidence="6">The sequence shown here is derived from an EMBL/GenBank/DDBJ whole genome shotgun (WGS) entry which is preliminary data.</text>
</comment>
<feature type="coiled-coil region" evidence="3">
    <location>
        <begin position="300"/>
        <end position="327"/>
    </location>
</feature>
<reference evidence="6 7" key="1">
    <citation type="submission" date="2020-09" db="EMBL/GenBank/DDBJ databases">
        <title>Bacillus nautilus sp. nov., Chryseoglobus crepusculi sp. nov, and Psychrobacter noctis sp. nov., isolated from deep-sea sponges from the equatorial Atlantic.</title>
        <authorList>
            <person name="Stennett H.L."/>
            <person name="Williams S.E."/>
        </authorList>
    </citation>
    <scope>NUCLEOTIDE SEQUENCE [LARGE SCALE GENOMIC DNA]</scope>
    <source>
        <strain evidence="6 7">28M-24</strain>
    </source>
</reference>
<feature type="chain" id="PRO_5046541636" evidence="4">
    <location>
        <begin position="20"/>
        <end position="366"/>
    </location>
</feature>
<feature type="domain" description="Imelysin-like" evidence="5">
    <location>
        <begin position="50"/>
        <end position="339"/>
    </location>
</feature>
<proteinExistence type="predicted"/>
<evidence type="ECO:0000259" key="5">
    <source>
        <dbReference type="Pfam" id="PF09375"/>
    </source>
</evidence>
<evidence type="ECO:0000256" key="4">
    <source>
        <dbReference type="SAM" id="SignalP"/>
    </source>
</evidence>
<protein>
    <submittedName>
        <fullName evidence="6">Imelysin family protein</fullName>
    </submittedName>
</protein>
<organism evidence="6 7">
    <name type="scientific">Olleya marilimosa</name>
    <dbReference type="NCBI Taxonomy" id="272164"/>
    <lineage>
        <taxon>Bacteria</taxon>
        <taxon>Pseudomonadati</taxon>
        <taxon>Bacteroidota</taxon>
        <taxon>Flavobacteriia</taxon>
        <taxon>Flavobacteriales</taxon>
        <taxon>Flavobacteriaceae</taxon>
    </lineage>
</organism>
<dbReference type="EMBL" id="JACXXH010000004">
    <property type="protein sequence ID" value="MBD3863634.1"/>
    <property type="molecule type" value="Genomic_DNA"/>
</dbReference>
<feature type="signal peptide" evidence="4">
    <location>
        <begin position="1"/>
        <end position="19"/>
    </location>
</feature>
<dbReference type="Proteomes" id="UP000627521">
    <property type="component" value="Unassembled WGS sequence"/>
</dbReference>
<dbReference type="InterPro" id="IPR018976">
    <property type="entry name" value="Imelysin-like"/>
</dbReference>
<dbReference type="PROSITE" id="PS51257">
    <property type="entry name" value="PROKAR_LIPOPROTEIN"/>
    <property type="match status" value="1"/>
</dbReference>
<evidence type="ECO:0000256" key="2">
    <source>
        <dbReference type="ARBA" id="ARBA00022729"/>
    </source>
</evidence>
<keyword evidence="3" id="KW-0175">Coiled coil</keyword>
<dbReference type="InterPro" id="IPR038352">
    <property type="entry name" value="Imelysin_sf"/>
</dbReference>
<dbReference type="Gene3D" id="1.20.1420.20">
    <property type="entry name" value="M75 peptidase, HXXE motif"/>
    <property type="match status" value="1"/>
</dbReference>
<evidence type="ECO:0000256" key="1">
    <source>
        <dbReference type="ARBA" id="ARBA00004196"/>
    </source>
</evidence>
<name>A0ABR8LX19_9FLAO</name>
<sequence length="366" mass="40248">MMKKLVYIFAIMLVIVACSESDDTGSSTSATPDNYNRVAMQTNLADNIIIPRIQNLKSALQTLSDVNNTFTATPNQANLDNIRAAFVSAYKDWQLVEPFNIGQAEILQYNFKMNVYPTTVADIEANIANGNYDLLAAANNDAVGFPAVDYMLHGIAATDADILNKYANANYVTYLTDIIAQMNSLTQNVLTDWTSNYRTVFVNSTENTASSAVNKFINDYIFYFEKGLRANKFGIPAGVFSATSLSDKAEAIYNGTISRDLAIIALDNVQNIFNGKATSTSPTGEGFYKYLVALDRTDLATLINTRIDDARQKIQNLNADLKTQVEVDSVKMTEAYDALQLVVISLKVDMLQAFNVSVDYVDADGD</sequence>
<dbReference type="InterPro" id="IPR034984">
    <property type="entry name" value="Imelysin-like_IPPA"/>
</dbReference>
<dbReference type="Pfam" id="PF09375">
    <property type="entry name" value="Peptidase_M75"/>
    <property type="match status" value="1"/>
</dbReference>
<evidence type="ECO:0000313" key="7">
    <source>
        <dbReference type="Proteomes" id="UP000627521"/>
    </source>
</evidence>
<dbReference type="CDD" id="cd14659">
    <property type="entry name" value="Imelysin-like_IPPA"/>
    <property type="match status" value="1"/>
</dbReference>
<gene>
    <name evidence="6" type="ORF">IEG06_09225</name>
</gene>
<accession>A0ABR8LX19</accession>
<evidence type="ECO:0000313" key="6">
    <source>
        <dbReference type="EMBL" id="MBD3863634.1"/>
    </source>
</evidence>
<evidence type="ECO:0000256" key="3">
    <source>
        <dbReference type="SAM" id="Coils"/>
    </source>
</evidence>
<keyword evidence="7" id="KW-1185">Reference proteome</keyword>